<dbReference type="InParanoid" id="U5DGW1"/>
<organism evidence="2 3">
    <name type="scientific">Rubidibacter lacunae KORDI 51-2</name>
    <dbReference type="NCBI Taxonomy" id="582515"/>
    <lineage>
        <taxon>Bacteria</taxon>
        <taxon>Bacillati</taxon>
        <taxon>Cyanobacteriota</taxon>
        <taxon>Cyanophyceae</taxon>
        <taxon>Oscillatoriophycideae</taxon>
        <taxon>Chroococcales</taxon>
        <taxon>Aphanothecaceae</taxon>
        <taxon>Rubidibacter</taxon>
    </lineage>
</organism>
<feature type="transmembrane region" description="Helical" evidence="1">
    <location>
        <begin position="76"/>
        <end position="96"/>
    </location>
</feature>
<accession>U5DGW1</accession>
<reference evidence="2 3" key="1">
    <citation type="submission" date="2013-05" db="EMBL/GenBank/DDBJ databases">
        <title>Draft genome sequence of Rubidibacter lacunae KORDI 51-2.</title>
        <authorList>
            <person name="Choi D.H."/>
            <person name="Noh J.H."/>
            <person name="Kwon K.-K."/>
            <person name="Lee J.-H."/>
            <person name="Ryu J.-Y."/>
        </authorList>
    </citation>
    <scope>NUCLEOTIDE SEQUENCE [LARGE SCALE GENOMIC DNA]</scope>
    <source>
        <strain evidence="2 3">KORDI 51-2</strain>
    </source>
</reference>
<dbReference type="RefSeq" id="WP_022608648.1">
    <property type="nucleotide sequence ID" value="NZ_ASSJ01000076.1"/>
</dbReference>
<name>U5DGW1_9CHRO</name>
<dbReference type="STRING" id="582515.KR51_00030490"/>
<keyword evidence="1" id="KW-0812">Transmembrane</keyword>
<dbReference type="OrthoDB" id="514266at2"/>
<evidence type="ECO:0000313" key="3">
    <source>
        <dbReference type="Proteomes" id="UP000016960"/>
    </source>
</evidence>
<sequence length="123" mass="13411">MLDLFAIAELSRTHCAAICAVLVPGSVALTALALWWTMRARTRRWRYGAAGGALLVATIMVLHVGTWLAVRVVTPVTFVLLALALVCWAESLWAIAAPGSLQRLYGWGRAALVRRNRVGELSR</sequence>
<keyword evidence="1" id="KW-0472">Membrane</keyword>
<dbReference type="AlphaFoldDB" id="U5DGW1"/>
<proteinExistence type="predicted"/>
<keyword evidence="1" id="KW-1133">Transmembrane helix</keyword>
<protein>
    <submittedName>
        <fullName evidence="2">Uncharacterized protein</fullName>
    </submittedName>
</protein>
<feature type="transmembrane region" description="Helical" evidence="1">
    <location>
        <begin position="15"/>
        <end position="35"/>
    </location>
</feature>
<evidence type="ECO:0000256" key="1">
    <source>
        <dbReference type="SAM" id="Phobius"/>
    </source>
</evidence>
<keyword evidence="3" id="KW-1185">Reference proteome</keyword>
<evidence type="ECO:0000313" key="2">
    <source>
        <dbReference type="EMBL" id="ERN40502.1"/>
    </source>
</evidence>
<dbReference type="Proteomes" id="UP000016960">
    <property type="component" value="Unassembled WGS sequence"/>
</dbReference>
<comment type="caution">
    <text evidence="2">The sequence shown here is derived from an EMBL/GenBank/DDBJ whole genome shotgun (WGS) entry which is preliminary data.</text>
</comment>
<gene>
    <name evidence="2" type="ORF">KR51_00030490</name>
</gene>
<feature type="transmembrane region" description="Helical" evidence="1">
    <location>
        <begin position="47"/>
        <end position="70"/>
    </location>
</feature>
<dbReference type="eggNOG" id="ENOG50332IM">
    <property type="taxonomic scope" value="Bacteria"/>
</dbReference>
<dbReference type="EMBL" id="ASSJ01000076">
    <property type="protein sequence ID" value="ERN40502.1"/>
    <property type="molecule type" value="Genomic_DNA"/>
</dbReference>